<dbReference type="PROSITE" id="PS00617">
    <property type="entry name" value="RECF_1"/>
    <property type="match status" value="1"/>
</dbReference>
<comment type="caution">
    <text evidence="12">The sequence shown here is derived from an EMBL/GenBank/DDBJ whole genome shotgun (WGS) entry which is preliminary data.</text>
</comment>
<keyword evidence="5 9" id="KW-0235">DNA replication</keyword>
<evidence type="ECO:0000313" key="13">
    <source>
        <dbReference type="Proteomes" id="UP000078287"/>
    </source>
</evidence>
<evidence type="ECO:0000256" key="5">
    <source>
        <dbReference type="ARBA" id="ARBA00022705"/>
    </source>
</evidence>
<feature type="domain" description="AAA+ ATPase" evidence="11">
    <location>
        <begin position="22"/>
        <end position="390"/>
    </location>
</feature>
<keyword evidence="4 9" id="KW-0963">Cytoplasm</keyword>
<dbReference type="Gene3D" id="1.20.1050.90">
    <property type="entry name" value="RecF/RecN/SMC, N-terminal domain"/>
    <property type="match status" value="1"/>
</dbReference>
<dbReference type="GO" id="GO:0003697">
    <property type="term" value="F:single-stranded DNA binding"/>
    <property type="evidence" value="ECO:0007669"/>
    <property type="project" value="UniProtKB-UniRule"/>
</dbReference>
<reference evidence="12 13" key="1">
    <citation type="submission" date="2016-04" db="EMBL/GenBank/DDBJ databases">
        <title>Chloroflexus islandicus sp. nov., a thermophilic filamentous anoxygenic phototrophic bacterium from geyser Strokkur (Iceland).</title>
        <authorList>
            <person name="Gaisin V.A."/>
            <person name="Kalashnikov A.M."/>
            <person name="Sukhacheva M.V."/>
            <person name="Grouzdev D.S."/>
            <person name="Ivanov T.M."/>
            <person name="Kuznetsov B."/>
            <person name="Gorlenko V.M."/>
        </authorList>
    </citation>
    <scope>NUCLEOTIDE SEQUENCE [LARGE SCALE GENOMIC DNA]</scope>
    <source>
        <strain evidence="13">isl-2</strain>
    </source>
</reference>
<dbReference type="SMART" id="SM00382">
    <property type="entry name" value="AAA"/>
    <property type="match status" value="1"/>
</dbReference>
<keyword evidence="13" id="KW-1185">Reference proteome</keyword>
<dbReference type="Pfam" id="PF02463">
    <property type="entry name" value="SMC_N"/>
    <property type="match status" value="1"/>
</dbReference>
<evidence type="ECO:0000256" key="8">
    <source>
        <dbReference type="ARBA" id="ARBA00023125"/>
    </source>
</evidence>
<protein>
    <recommendedName>
        <fullName evidence="3 9">DNA replication and repair protein RecF</fullName>
    </recommendedName>
</protein>
<evidence type="ECO:0000259" key="11">
    <source>
        <dbReference type="SMART" id="SM00382"/>
    </source>
</evidence>
<dbReference type="AlphaFoldDB" id="A0A178MK69"/>
<dbReference type="InterPro" id="IPR003395">
    <property type="entry name" value="RecF/RecN/SMC_N"/>
</dbReference>
<evidence type="ECO:0000256" key="6">
    <source>
        <dbReference type="ARBA" id="ARBA00022741"/>
    </source>
</evidence>
<dbReference type="NCBIfam" id="TIGR00611">
    <property type="entry name" value="recf"/>
    <property type="match status" value="1"/>
</dbReference>
<dbReference type="EMBL" id="LWQS01000032">
    <property type="protein sequence ID" value="OAN48394.1"/>
    <property type="molecule type" value="Genomic_DNA"/>
</dbReference>
<evidence type="ECO:0000256" key="1">
    <source>
        <dbReference type="ARBA" id="ARBA00004496"/>
    </source>
</evidence>
<dbReference type="GO" id="GO:0005524">
    <property type="term" value="F:ATP binding"/>
    <property type="evidence" value="ECO:0007669"/>
    <property type="project" value="UniProtKB-UniRule"/>
</dbReference>
<comment type="subcellular location">
    <subcellularLocation>
        <location evidence="1 9 10">Cytoplasm</location>
    </subcellularLocation>
</comment>
<keyword evidence="8 9" id="KW-0238">DNA-binding</keyword>
<dbReference type="SUPFAM" id="SSF52540">
    <property type="entry name" value="P-loop containing nucleoside triphosphate hydrolases"/>
    <property type="match status" value="1"/>
</dbReference>
<dbReference type="GO" id="GO:0009432">
    <property type="term" value="P:SOS response"/>
    <property type="evidence" value="ECO:0007669"/>
    <property type="project" value="UniProtKB-UniRule"/>
</dbReference>
<proteinExistence type="inferred from homology"/>
<evidence type="ECO:0000313" key="12">
    <source>
        <dbReference type="EMBL" id="OAN48394.1"/>
    </source>
</evidence>
<gene>
    <name evidence="9" type="primary">recF</name>
    <name evidence="12" type="ORF">A6A03_08425</name>
</gene>
<organism evidence="12 13">
    <name type="scientific">Chloroflexus islandicus</name>
    <dbReference type="NCBI Taxonomy" id="1707952"/>
    <lineage>
        <taxon>Bacteria</taxon>
        <taxon>Bacillati</taxon>
        <taxon>Chloroflexota</taxon>
        <taxon>Chloroflexia</taxon>
        <taxon>Chloroflexales</taxon>
        <taxon>Chloroflexineae</taxon>
        <taxon>Chloroflexaceae</taxon>
        <taxon>Chloroflexus</taxon>
    </lineage>
</organism>
<name>A0A178MK69_9CHLR</name>
<keyword evidence="9 10" id="KW-0227">DNA damage</keyword>
<evidence type="ECO:0000256" key="4">
    <source>
        <dbReference type="ARBA" id="ARBA00022490"/>
    </source>
</evidence>
<dbReference type="OrthoDB" id="9803889at2"/>
<dbReference type="HAMAP" id="MF_00365">
    <property type="entry name" value="RecF"/>
    <property type="match status" value="1"/>
</dbReference>
<dbReference type="GO" id="GO:0006302">
    <property type="term" value="P:double-strand break repair"/>
    <property type="evidence" value="ECO:0007669"/>
    <property type="project" value="TreeGrafter"/>
</dbReference>
<dbReference type="PROSITE" id="PS00618">
    <property type="entry name" value="RECF_2"/>
    <property type="match status" value="1"/>
</dbReference>
<dbReference type="Proteomes" id="UP000078287">
    <property type="component" value="Unassembled WGS sequence"/>
</dbReference>
<dbReference type="InterPro" id="IPR042174">
    <property type="entry name" value="RecF_2"/>
</dbReference>
<dbReference type="InterPro" id="IPR001238">
    <property type="entry name" value="DNA-binding_RecF"/>
</dbReference>
<keyword evidence="9 10" id="KW-0234">DNA repair</keyword>
<keyword evidence="7 9" id="KW-0067">ATP-binding</keyword>
<evidence type="ECO:0000256" key="3">
    <source>
        <dbReference type="ARBA" id="ARBA00020170"/>
    </source>
</evidence>
<dbReference type="GO" id="GO:0006260">
    <property type="term" value="P:DNA replication"/>
    <property type="evidence" value="ECO:0007669"/>
    <property type="project" value="UniProtKB-UniRule"/>
</dbReference>
<keyword evidence="6 9" id="KW-0547">Nucleotide-binding</keyword>
<comment type="similarity">
    <text evidence="2 9 10">Belongs to the RecF family.</text>
</comment>
<evidence type="ECO:0000256" key="9">
    <source>
        <dbReference type="HAMAP-Rule" id="MF_00365"/>
    </source>
</evidence>
<sequence length="392" mass="43798">MYVHHLALRDFRNYRRQDLALPPATILLYGPNAAGKTSLLEAIFYLATTRSPRLSSDRELVRWDAVGEAGTPPFARIAAEVERRIGPVRLEVLVQRRTDDEGQPVNGAQKLVRIDKRPARALDLIGQLRVVLFTPADLTLVDGPPAERRRYLDITLSQLDPHYVRTLAHYQKILLQRNSLLRAWREQRRLPRNVDAELAFWDQELAAAGGYLLAERLRAVVELGALAGPLYRAISGGEHEVQIEYEASCDLGEARDAGGLAERLRRAFTAQRADEIARGQTLCGPHRDDLIFRVAGIDLGRYGSRGQQRSIALALKIGEAELMRQRGGDAPVLLLDDVLSELDAQRRAHLLDLIQRPGQQTLLTATDLSDFSADFLAAARRFRIEDGQVFAG</sequence>
<dbReference type="InterPro" id="IPR018078">
    <property type="entry name" value="DNA-binding_RecF_CS"/>
</dbReference>
<dbReference type="PANTHER" id="PTHR32182">
    <property type="entry name" value="DNA REPLICATION AND REPAIR PROTEIN RECF"/>
    <property type="match status" value="1"/>
</dbReference>
<dbReference type="GO" id="GO:0000731">
    <property type="term" value="P:DNA synthesis involved in DNA repair"/>
    <property type="evidence" value="ECO:0007669"/>
    <property type="project" value="TreeGrafter"/>
</dbReference>
<keyword evidence="9 10" id="KW-0742">SOS response</keyword>
<comment type="function">
    <text evidence="9 10">The RecF protein is involved in DNA metabolism; it is required for DNA replication and normal SOS inducibility. RecF binds preferentially to single-stranded, linear DNA. It also seems to bind ATP.</text>
</comment>
<accession>A0A178MK69</accession>
<dbReference type="RefSeq" id="WP_066783133.1">
    <property type="nucleotide sequence ID" value="NZ_LWQS01000032.1"/>
</dbReference>
<dbReference type="STRING" id="1707952.A6A03_08425"/>
<feature type="binding site" evidence="9">
    <location>
        <begin position="30"/>
        <end position="37"/>
    </location>
    <ligand>
        <name>ATP</name>
        <dbReference type="ChEBI" id="CHEBI:30616"/>
    </ligand>
</feature>
<dbReference type="GO" id="GO:0005737">
    <property type="term" value="C:cytoplasm"/>
    <property type="evidence" value="ECO:0007669"/>
    <property type="project" value="UniProtKB-SubCell"/>
</dbReference>
<dbReference type="InterPro" id="IPR027417">
    <property type="entry name" value="P-loop_NTPase"/>
</dbReference>
<dbReference type="PANTHER" id="PTHR32182:SF0">
    <property type="entry name" value="DNA REPLICATION AND REPAIR PROTEIN RECF"/>
    <property type="match status" value="1"/>
</dbReference>
<evidence type="ECO:0000256" key="7">
    <source>
        <dbReference type="ARBA" id="ARBA00022840"/>
    </source>
</evidence>
<dbReference type="Gene3D" id="3.40.50.300">
    <property type="entry name" value="P-loop containing nucleotide triphosphate hydrolases"/>
    <property type="match status" value="1"/>
</dbReference>
<evidence type="ECO:0000256" key="2">
    <source>
        <dbReference type="ARBA" id="ARBA00008016"/>
    </source>
</evidence>
<dbReference type="InterPro" id="IPR003593">
    <property type="entry name" value="AAA+_ATPase"/>
</dbReference>
<evidence type="ECO:0000256" key="10">
    <source>
        <dbReference type="RuleBase" id="RU000578"/>
    </source>
</evidence>